<dbReference type="RefSeq" id="WP_137098650.1">
    <property type="nucleotide sequence ID" value="NZ_CP039865.1"/>
</dbReference>
<dbReference type="InterPro" id="IPR038056">
    <property type="entry name" value="YjbR-like_sf"/>
</dbReference>
<name>A0A4D7QIY3_9HYPH</name>
<organism evidence="1 2">
    <name type="scientific">Phreatobacter aquaticus</name>
    <dbReference type="NCBI Taxonomy" id="2570229"/>
    <lineage>
        <taxon>Bacteria</taxon>
        <taxon>Pseudomonadati</taxon>
        <taxon>Pseudomonadota</taxon>
        <taxon>Alphaproteobacteria</taxon>
        <taxon>Hyphomicrobiales</taxon>
        <taxon>Phreatobacteraceae</taxon>
        <taxon>Phreatobacter</taxon>
    </lineage>
</organism>
<keyword evidence="2" id="KW-1185">Reference proteome</keyword>
<dbReference type="SUPFAM" id="SSF142906">
    <property type="entry name" value="YjbR-like"/>
    <property type="match status" value="1"/>
</dbReference>
<dbReference type="Pfam" id="PF04237">
    <property type="entry name" value="YjbR"/>
    <property type="match status" value="1"/>
</dbReference>
<dbReference type="OrthoDB" id="277063at2"/>
<evidence type="ECO:0000313" key="2">
    <source>
        <dbReference type="Proteomes" id="UP000298588"/>
    </source>
</evidence>
<evidence type="ECO:0000313" key="1">
    <source>
        <dbReference type="EMBL" id="QCK85316.1"/>
    </source>
</evidence>
<sequence>MGIDGDDALRVALALPEAEAAPHFDRTAVRVRKGRIFATLAADRLSMNVKLTPDEQTLYVEAIGGALEPVANAWGRQGWTTMTLALIDETTARAVLTTAWRGAAPPKVRTTLSTGD</sequence>
<gene>
    <name evidence="1" type="ORF">E8L99_05765</name>
</gene>
<dbReference type="AlphaFoldDB" id="A0A4D7QIY3"/>
<protein>
    <submittedName>
        <fullName evidence="1">MmcQ/YjbR family DNA-binding protein</fullName>
    </submittedName>
</protein>
<dbReference type="EMBL" id="CP039865">
    <property type="protein sequence ID" value="QCK85316.1"/>
    <property type="molecule type" value="Genomic_DNA"/>
</dbReference>
<dbReference type="Gene3D" id="3.90.1150.30">
    <property type="match status" value="1"/>
</dbReference>
<dbReference type="InterPro" id="IPR058532">
    <property type="entry name" value="YjbR/MT2646/Rv2570-like"/>
</dbReference>
<reference evidence="1 2" key="1">
    <citation type="submission" date="2019-04" db="EMBL/GenBank/DDBJ databases">
        <title>Phreatobacter aquaticus sp. nov.</title>
        <authorList>
            <person name="Choi A."/>
            <person name="Baek K."/>
        </authorList>
    </citation>
    <scope>NUCLEOTIDE SEQUENCE [LARGE SCALE GENOMIC DNA]</scope>
    <source>
        <strain evidence="1 2">NMCR1094</strain>
    </source>
</reference>
<proteinExistence type="predicted"/>
<dbReference type="Proteomes" id="UP000298588">
    <property type="component" value="Chromosome"/>
</dbReference>
<dbReference type="GO" id="GO:0003677">
    <property type="term" value="F:DNA binding"/>
    <property type="evidence" value="ECO:0007669"/>
    <property type="project" value="UniProtKB-KW"/>
</dbReference>
<accession>A0A4D7QIY3</accession>
<keyword evidence="1" id="KW-0238">DNA-binding</keyword>
<dbReference type="KEGG" id="paqt:E8L99_05765"/>